<dbReference type="EMBL" id="PYLY01000026">
    <property type="protein sequence ID" value="PSU03147.1"/>
    <property type="molecule type" value="Genomic_DNA"/>
</dbReference>
<keyword evidence="7" id="KW-0998">Cell outer membrane</keyword>
<dbReference type="Gene3D" id="3.30.1300.30">
    <property type="entry name" value="GSPII I/J protein-like"/>
    <property type="match status" value="1"/>
</dbReference>
<evidence type="ECO:0000256" key="1">
    <source>
        <dbReference type="ARBA" id="ARBA00004241"/>
    </source>
</evidence>
<proteinExistence type="predicted"/>
<protein>
    <recommendedName>
        <fullName evidence="8">Trimeric autotransporter adhesin YadA-like C-terminal membrane anchor domain-containing protein</fullName>
    </recommendedName>
</protein>
<evidence type="ECO:0000256" key="3">
    <source>
        <dbReference type="ARBA" id="ARBA00022452"/>
    </source>
</evidence>
<evidence type="ECO:0000256" key="4">
    <source>
        <dbReference type="ARBA" id="ARBA00022692"/>
    </source>
</evidence>
<dbReference type="InterPro" id="IPR045584">
    <property type="entry name" value="Pilin-like"/>
</dbReference>
<dbReference type="GO" id="GO:0009279">
    <property type="term" value="C:cell outer membrane"/>
    <property type="evidence" value="ECO:0007669"/>
    <property type="project" value="UniProtKB-SubCell"/>
</dbReference>
<organism evidence="9 10">
    <name type="scientific">Photobacterium aquimaris</name>
    <dbReference type="NCBI Taxonomy" id="512643"/>
    <lineage>
        <taxon>Bacteria</taxon>
        <taxon>Pseudomonadati</taxon>
        <taxon>Pseudomonadota</taxon>
        <taxon>Gammaproteobacteria</taxon>
        <taxon>Vibrionales</taxon>
        <taxon>Vibrionaceae</taxon>
        <taxon>Photobacterium</taxon>
    </lineage>
</organism>
<dbReference type="Pfam" id="PF03895">
    <property type="entry name" value="YadA_anchor"/>
    <property type="match status" value="1"/>
</dbReference>
<evidence type="ECO:0000313" key="10">
    <source>
        <dbReference type="Proteomes" id="UP000241858"/>
    </source>
</evidence>
<dbReference type="RefSeq" id="WP_082732097.1">
    <property type="nucleotide sequence ID" value="NZ_LNQZ01000002.1"/>
</dbReference>
<evidence type="ECO:0000256" key="7">
    <source>
        <dbReference type="ARBA" id="ARBA00023237"/>
    </source>
</evidence>
<evidence type="ECO:0000259" key="8">
    <source>
        <dbReference type="Pfam" id="PF03895"/>
    </source>
</evidence>
<keyword evidence="5" id="KW-0732">Signal</keyword>
<evidence type="ECO:0000256" key="5">
    <source>
        <dbReference type="ARBA" id="ARBA00022729"/>
    </source>
</evidence>
<dbReference type="GO" id="GO:0009986">
    <property type="term" value="C:cell surface"/>
    <property type="evidence" value="ECO:0007669"/>
    <property type="project" value="UniProtKB-SubCell"/>
</dbReference>
<keyword evidence="6" id="KW-0472">Membrane</keyword>
<evidence type="ECO:0000256" key="6">
    <source>
        <dbReference type="ARBA" id="ARBA00023136"/>
    </source>
</evidence>
<keyword evidence="3" id="KW-1134">Transmembrane beta strand</keyword>
<dbReference type="AlphaFoldDB" id="A0A2T3HWB4"/>
<name>A0A2T3HWB4_9GAMM</name>
<sequence>MAAPLNGYKYNIGIGIGAYGEQAATAIGAKFRVNQSTTVGLTSSYDSQHNFGTSIGANWSFN</sequence>
<feature type="domain" description="Trimeric autotransporter adhesin YadA-like C-terminal membrane anchor" evidence="8">
    <location>
        <begin position="6"/>
        <end position="61"/>
    </location>
</feature>
<reference evidence="9 10" key="1">
    <citation type="submission" date="2018-03" db="EMBL/GenBank/DDBJ databases">
        <title>Whole genome sequencing of Histamine producing bacteria.</title>
        <authorList>
            <person name="Butler K."/>
        </authorList>
    </citation>
    <scope>NUCLEOTIDE SEQUENCE [LARGE SCALE GENOMIC DNA]</scope>
    <source>
        <strain evidence="9 10">DSM 23343</strain>
    </source>
</reference>
<dbReference type="Proteomes" id="UP000241858">
    <property type="component" value="Unassembled WGS sequence"/>
</dbReference>
<accession>A0A2T3HWB4</accession>
<comment type="caution">
    <text evidence="9">The sequence shown here is derived from an EMBL/GenBank/DDBJ whole genome shotgun (WGS) entry which is preliminary data.</text>
</comment>
<gene>
    <name evidence="9" type="ORF">C0W81_12750</name>
</gene>
<dbReference type="SUPFAM" id="SSF54523">
    <property type="entry name" value="Pili subunits"/>
    <property type="match status" value="1"/>
</dbReference>
<evidence type="ECO:0000313" key="9">
    <source>
        <dbReference type="EMBL" id="PSU03147.1"/>
    </source>
</evidence>
<keyword evidence="4" id="KW-0812">Transmembrane</keyword>
<evidence type="ECO:0000256" key="2">
    <source>
        <dbReference type="ARBA" id="ARBA00004442"/>
    </source>
</evidence>
<dbReference type="InterPro" id="IPR005594">
    <property type="entry name" value="YadA_C"/>
</dbReference>
<comment type="subcellular location">
    <subcellularLocation>
        <location evidence="2">Cell outer membrane</location>
    </subcellularLocation>
    <subcellularLocation>
        <location evidence="1">Cell surface</location>
    </subcellularLocation>
</comment>